<dbReference type="CDD" id="cd01344">
    <property type="entry name" value="PL2_Passenger_AT"/>
    <property type="match status" value="1"/>
</dbReference>
<dbReference type="GO" id="GO:0019867">
    <property type="term" value="C:outer membrane"/>
    <property type="evidence" value="ECO:0007669"/>
    <property type="project" value="InterPro"/>
</dbReference>
<dbReference type="Proteomes" id="UP000475079">
    <property type="component" value="Unassembled WGS sequence"/>
</dbReference>
<dbReference type="EMBL" id="WHIY01000006">
    <property type="protein sequence ID" value="MPQ51359.1"/>
    <property type="molecule type" value="Genomic_DNA"/>
</dbReference>
<keyword evidence="2" id="KW-0732">Signal</keyword>
<dbReference type="SUPFAM" id="SSF103515">
    <property type="entry name" value="Autotransporter"/>
    <property type="match status" value="1"/>
</dbReference>
<dbReference type="Gene3D" id="2.160.20.20">
    <property type="match status" value="1"/>
</dbReference>
<dbReference type="InterPro" id="IPR050909">
    <property type="entry name" value="Bact_Autotransporter_VF"/>
</dbReference>
<dbReference type="RefSeq" id="WP_152405733.1">
    <property type="nucleotide sequence ID" value="NZ_WHIY01000006.1"/>
</dbReference>
<dbReference type="PANTHER" id="PTHR12338:SF5">
    <property type="entry name" value="ANTIGEN 43-RELATED"/>
    <property type="match status" value="1"/>
</dbReference>
<dbReference type="NCBIfam" id="TIGR01414">
    <property type="entry name" value="autotrans_barl"/>
    <property type="match status" value="1"/>
</dbReference>
<gene>
    <name evidence="4" type="ORF">GBB84_10610</name>
</gene>
<feature type="region of interest" description="Disordered" evidence="1">
    <location>
        <begin position="620"/>
        <end position="670"/>
    </location>
</feature>
<feature type="compositionally biased region" description="Pro residues" evidence="1">
    <location>
        <begin position="624"/>
        <end position="635"/>
    </location>
</feature>
<dbReference type="SMART" id="SM00869">
    <property type="entry name" value="Autotransporter"/>
    <property type="match status" value="1"/>
</dbReference>
<proteinExistence type="predicted"/>
<dbReference type="AlphaFoldDB" id="A0A6L5E7B6"/>
<feature type="chain" id="PRO_5027053369" evidence="2">
    <location>
        <begin position="32"/>
        <end position="992"/>
    </location>
</feature>
<evidence type="ECO:0000256" key="2">
    <source>
        <dbReference type="SAM" id="SignalP"/>
    </source>
</evidence>
<evidence type="ECO:0000259" key="3">
    <source>
        <dbReference type="PROSITE" id="PS51208"/>
    </source>
</evidence>
<organism evidence="4 5">
    <name type="scientific">Citrobacter telavivensis</name>
    <dbReference type="NCBI Taxonomy" id="2653932"/>
    <lineage>
        <taxon>Bacteria</taxon>
        <taxon>Pseudomonadati</taxon>
        <taxon>Pseudomonadota</taxon>
        <taxon>Gammaproteobacteria</taxon>
        <taxon>Enterobacterales</taxon>
        <taxon>Enterobacteriaceae</taxon>
        <taxon>Citrobacter</taxon>
    </lineage>
</organism>
<comment type="caution">
    <text evidence="4">The sequence shown here is derived from an EMBL/GenBank/DDBJ whole genome shotgun (WGS) entry which is preliminary data.</text>
</comment>
<dbReference type="InterPro" id="IPR011050">
    <property type="entry name" value="Pectin_lyase_fold/virulence"/>
</dbReference>
<reference evidence="4 5" key="1">
    <citation type="submission" date="2019-10" db="EMBL/GenBank/DDBJ databases">
        <title>Characterization of a new Citrobacter species.</title>
        <authorList>
            <person name="Goncalves Ribeiro T."/>
            <person name="Izdebski R."/>
            <person name="Urbanowicz P."/>
            <person name="Carmeli Y."/>
            <person name="Gniadkowski M."/>
            <person name="Peixe L."/>
        </authorList>
    </citation>
    <scope>NUCLEOTIDE SEQUENCE [LARGE SCALE GENOMIC DNA]</scope>
    <source>
        <strain evidence="4 5">NMI7905_11</strain>
    </source>
</reference>
<dbReference type="Pfam" id="PF03797">
    <property type="entry name" value="Autotransporter"/>
    <property type="match status" value="1"/>
</dbReference>
<dbReference type="InterPro" id="IPR043990">
    <property type="entry name" value="AC_1"/>
</dbReference>
<dbReference type="Pfam" id="PF18883">
    <property type="entry name" value="AC_1"/>
    <property type="match status" value="1"/>
</dbReference>
<dbReference type="PROSITE" id="PS51208">
    <property type="entry name" value="AUTOTRANSPORTER"/>
    <property type="match status" value="1"/>
</dbReference>
<protein>
    <submittedName>
        <fullName evidence="4">Autotransporter outer membrane beta-barrel domain-containing protein</fullName>
    </submittedName>
</protein>
<name>A0A6L5E7B6_9ENTR</name>
<dbReference type="PANTHER" id="PTHR12338">
    <property type="entry name" value="AUTOTRANSPORTER"/>
    <property type="match status" value="1"/>
</dbReference>
<sequence length="992" mass="105287">MKYSLSFGFKPNKIALLLSTILSASSLPVYAEAERISITDSVPVDKRTVQVADGADVSYIGVGATGASVTVNGKIDMVSPAGNTGSSVYVSVGDLDLGKGSSIDYSTLSSSVADAVRVYGGSLKAEDLTIKQSGVPTIGLYVNDAANVVLTGDTLFDLTITTPVTVSSSIMSSAIVAYRDSTLTAENITVKYADNKSSSDVGTTTVEALELKGLSTRITGNVNVDLQSTSAVYLEGMNVSSNADIMGTTQIKITTDAAEDGVKGLVLEDHRDSVSLPARANIINFNDVNIDVTDNATDYDFGLITGLSSLGALSDITMDNLNIKARAKGDATVIGALFHGSEEASVRINNLNIAVSGDDTTNLYGIQGVSVEDMTFNTLNVQSEGGNRVELVRNANAKILGDVTLGSLQGVQSAQGNLLAIYGSIDISNNNKFQAWGDIQSESNHIVNINTGDNSYLYGSTKKVSSGIIDLAFNGSHSRWDMTGDSSLTNLTLNNATLNFMAPVTSTSQLTRAATTFKTLTVSGDYTGTNGNIVMNSQLGDDTSPTDRLVIAGNTSGTTNVKVLNAGGAGGLTTEGIELISVGGNSDGEFTQSGRIIAGAYDYTLQRGEGTQAKNWFLSSALSPEPPEQPDPVVPVTPVDPVDPVDPQDPVEPQAPVQPQSPTPTPREHAVRPEAGLYGMNLQAANTMFNTRLQDRLGETHYVDALTGEDAVTSLWLRNVGGHTRQHDSSAQLNLQANRYVMQLGGDIAQWSSDNTDRYHLGVMAGYANQKARAENQRNGNRARSAIDGYSIGLYGTWLQDNATREGAYVDTWAQYSWFDNTLSGDGVESEEYDAKGFTASVESGYTWKLADISERNALYIQPKAQVTWMGVKADEHKEVNGTRVEGNGDGNIQTRVGVRLFGKGHNPLDDGKGRTFQPFVEANWIHNSKDFGVSMNGENVDLQGARNIGEVKAGVEGQLTKNIALWGNIGQQMGDKGYSDTSAMIGIKASF</sequence>
<dbReference type="InterPro" id="IPR005546">
    <property type="entry name" value="Autotransporte_beta"/>
</dbReference>
<evidence type="ECO:0000256" key="1">
    <source>
        <dbReference type="SAM" id="MobiDB-lite"/>
    </source>
</evidence>
<dbReference type="InterPro" id="IPR012332">
    <property type="entry name" value="Autotransporter_pectin_lyase_C"/>
</dbReference>
<dbReference type="Gene3D" id="2.40.128.130">
    <property type="entry name" value="Autotransporter beta-domain"/>
    <property type="match status" value="1"/>
</dbReference>
<dbReference type="SUPFAM" id="SSF51126">
    <property type="entry name" value="Pectin lyase-like"/>
    <property type="match status" value="1"/>
</dbReference>
<accession>A0A6L5E7B6</accession>
<keyword evidence="5" id="KW-1185">Reference proteome</keyword>
<dbReference type="InterPro" id="IPR036709">
    <property type="entry name" value="Autotransporte_beta_dom_sf"/>
</dbReference>
<feature type="signal peptide" evidence="2">
    <location>
        <begin position="1"/>
        <end position="31"/>
    </location>
</feature>
<feature type="domain" description="Autotransporter" evidence="3">
    <location>
        <begin position="708"/>
        <end position="992"/>
    </location>
</feature>
<evidence type="ECO:0000313" key="4">
    <source>
        <dbReference type="EMBL" id="MPQ51359.1"/>
    </source>
</evidence>
<dbReference type="InterPro" id="IPR006315">
    <property type="entry name" value="OM_autotransptr_brl_dom"/>
</dbReference>
<evidence type="ECO:0000313" key="5">
    <source>
        <dbReference type="Proteomes" id="UP000475079"/>
    </source>
</evidence>